<dbReference type="KEGG" id="dto:TOL2_C42520"/>
<keyword evidence="2" id="KW-1133">Transmembrane helix</keyword>
<reference evidence="3 4" key="1">
    <citation type="journal article" date="2013" name="Environ. Microbiol.">
        <title>Complete genome, catabolic sub-proteomes and key-metabolites of Desulfobacula toluolica Tol2, a marine, aromatic compound-degrading, sulfate-reducing bacterium.</title>
        <authorList>
            <person name="Wohlbrand L."/>
            <person name="Jacob J.H."/>
            <person name="Kube M."/>
            <person name="Mussmann M."/>
            <person name="Jarling R."/>
            <person name="Beck A."/>
            <person name="Amann R."/>
            <person name="Wilkes H."/>
            <person name="Reinhardt R."/>
            <person name="Rabus R."/>
        </authorList>
    </citation>
    <scope>NUCLEOTIDE SEQUENCE [LARGE SCALE GENOMIC DNA]</scope>
    <source>
        <strain evidence="4">DSM 7467 / Tol2</strain>
    </source>
</reference>
<gene>
    <name evidence="3" type="ordered locus">TOL2_C42520</name>
</gene>
<keyword evidence="4" id="KW-1185">Reference proteome</keyword>
<feature type="region of interest" description="Disordered" evidence="1">
    <location>
        <begin position="110"/>
        <end position="185"/>
    </location>
</feature>
<feature type="compositionally biased region" description="Polar residues" evidence="1">
    <location>
        <begin position="163"/>
        <end position="174"/>
    </location>
</feature>
<sequence>MTTDIRIAIGFKNHRKRKRLTRLLGFGAEVYLIDLWLTAAIDCPKGILSGWDDMDIADACGWEKEPNILVDALLESKWLDEVDGVYHLHDWEDHQGWVFRSEERSKIAKKAAETRWKKRRGVKEDQGVHTKGNAVSMQGACGEHADSNAPSPSPSPSPTPTPMVNNNADSSESASRAPEKFYRTKTGKKLTGKRLESFEHFWRVFNYKKGKSASADSWLKIPSLTDALVKEIISAAEIEASRRPDLIKKGHSPKWAQGWLTERRWEDEDYSHGSGTLQPKKTMIYEVTE</sequence>
<evidence type="ECO:0000313" key="4">
    <source>
        <dbReference type="Proteomes" id="UP000007347"/>
    </source>
</evidence>
<proteinExistence type="predicted"/>
<dbReference type="STRING" id="651182.TOL2_C42520"/>
<dbReference type="EMBL" id="FO203503">
    <property type="protein sequence ID" value="CCK82408.1"/>
    <property type="molecule type" value="Genomic_DNA"/>
</dbReference>
<evidence type="ECO:0000256" key="2">
    <source>
        <dbReference type="SAM" id="Phobius"/>
    </source>
</evidence>
<accession>K0NQG8</accession>
<keyword evidence="2" id="KW-0472">Membrane</keyword>
<dbReference type="HOGENOM" id="CLU_962186_0_0_7"/>
<evidence type="ECO:0000313" key="3">
    <source>
        <dbReference type="EMBL" id="CCK82408.1"/>
    </source>
</evidence>
<keyword evidence="2" id="KW-0812">Transmembrane</keyword>
<feature type="transmembrane region" description="Helical" evidence="2">
    <location>
        <begin position="20"/>
        <end position="39"/>
    </location>
</feature>
<dbReference type="OrthoDB" id="5461381at2"/>
<name>K0NQG8_DESTT</name>
<dbReference type="AlphaFoldDB" id="K0NQG8"/>
<dbReference type="RefSeq" id="WP_014959588.1">
    <property type="nucleotide sequence ID" value="NC_018645.1"/>
</dbReference>
<dbReference type="PATRIC" id="fig|651182.5.peg.5002"/>
<evidence type="ECO:0000256" key="1">
    <source>
        <dbReference type="SAM" id="MobiDB-lite"/>
    </source>
</evidence>
<protein>
    <submittedName>
        <fullName evidence="3">Uncharacterized protein</fullName>
    </submittedName>
</protein>
<organism evidence="3 4">
    <name type="scientific">Desulfobacula toluolica (strain DSM 7467 / Tol2)</name>
    <dbReference type="NCBI Taxonomy" id="651182"/>
    <lineage>
        <taxon>Bacteria</taxon>
        <taxon>Pseudomonadati</taxon>
        <taxon>Thermodesulfobacteriota</taxon>
        <taxon>Desulfobacteria</taxon>
        <taxon>Desulfobacterales</taxon>
        <taxon>Desulfobacteraceae</taxon>
        <taxon>Desulfobacula</taxon>
    </lineage>
</organism>
<dbReference type="Proteomes" id="UP000007347">
    <property type="component" value="Chromosome"/>
</dbReference>
<feature type="compositionally biased region" description="Pro residues" evidence="1">
    <location>
        <begin position="151"/>
        <end position="161"/>
    </location>
</feature>